<name>A0A194WWX7_MOLSC</name>
<keyword evidence="3 7" id="KW-0479">Metal-binding</keyword>
<dbReference type="GO" id="GO:0020037">
    <property type="term" value="F:heme binding"/>
    <property type="evidence" value="ECO:0007669"/>
    <property type="project" value="InterPro"/>
</dbReference>
<dbReference type="Pfam" id="PF00067">
    <property type="entry name" value="p450"/>
    <property type="match status" value="1"/>
</dbReference>
<protein>
    <submittedName>
        <fullName evidence="8">Cytochrome P450</fullName>
    </submittedName>
</protein>
<comment type="similarity">
    <text evidence="2 7">Belongs to the cytochrome P450 family.</text>
</comment>
<dbReference type="InterPro" id="IPR047146">
    <property type="entry name" value="Cyt_P450_E_CYP52_fungi"/>
</dbReference>
<feature type="non-terminal residue" evidence="8">
    <location>
        <position position="1"/>
    </location>
</feature>
<keyword evidence="9" id="KW-1185">Reference proteome</keyword>
<dbReference type="Gene3D" id="1.10.630.10">
    <property type="entry name" value="Cytochrome P450"/>
    <property type="match status" value="1"/>
</dbReference>
<evidence type="ECO:0000256" key="5">
    <source>
        <dbReference type="ARBA" id="ARBA00023004"/>
    </source>
</evidence>
<keyword evidence="7" id="KW-0349">Heme</keyword>
<proteinExistence type="inferred from homology"/>
<dbReference type="InterPro" id="IPR001128">
    <property type="entry name" value="Cyt_P450"/>
</dbReference>
<keyword evidence="5 7" id="KW-0408">Iron</keyword>
<dbReference type="GO" id="GO:0005506">
    <property type="term" value="F:iron ion binding"/>
    <property type="evidence" value="ECO:0007669"/>
    <property type="project" value="InterPro"/>
</dbReference>
<dbReference type="EMBL" id="KQ947424">
    <property type="protein sequence ID" value="KUJ12486.1"/>
    <property type="molecule type" value="Genomic_DNA"/>
</dbReference>
<dbReference type="InParanoid" id="A0A194WWX7"/>
<dbReference type="GO" id="GO:0004497">
    <property type="term" value="F:monooxygenase activity"/>
    <property type="evidence" value="ECO:0007669"/>
    <property type="project" value="UniProtKB-KW"/>
</dbReference>
<dbReference type="Proteomes" id="UP000070700">
    <property type="component" value="Unassembled WGS sequence"/>
</dbReference>
<evidence type="ECO:0000256" key="6">
    <source>
        <dbReference type="ARBA" id="ARBA00023033"/>
    </source>
</evidence>
<evidence type="ECO:0000256" key="1">
    <source>
        <dbReference type="ARBA" id="ARBA00001971"/>
    </source>
</evidence>
<dbReference type="PROSITE" id="PS00086">
    <property type="entry name" value="CYTOCHROME_P450"/>
    <property type="match status" value="1"/>
</dbReference>
<gene>
    <name evidence="8" type="ORF">LY89DRAFT_592605</name>
</gene>
<evidence type="ECO:0000256" key="2">
    <source>
        <dbReference type="ARBA" id="ARBA00010617"/>
    </source>
</evidence>
<dbReference type="SUPFAM" id="SSF48264">
    <property type="entry name" value="Cytochrome P450"/>
    <property type="match status" value="1"/>
</dbReference>
<reference evidence="8 9" key="1">
    <citation type="submission" date="2015-10" db="EMBL/GenBank/DDBJ databases">
        <title>Full genome of DAOMC 229536 Phialocephala scopiformis, a fungal endophyte of spruce producing the potent anti-insectan compound rugulosin.</title>
        <authorList>
            <consortium name="DOE Joint Genome Institute"/>
            <person name="Walker A.K."/>
            <person name="Frasz S.L."/>
            <person name="Seifert K.A."/>
            <person name="Miller J.D."/>
            <person name="Mondo S.J."/>
            <person name="Labutti K."/>
            <person name="Lipzen A."/>
            <person name="Dockter R."/>
            <person name="Kennedy M."/>
            <person name="Grigoriev I.V."/>
            <person name="Spatafora J.W."/>
        </authorList>
    </citation>
    <scope>NUCLEOTIDE SEQUENCE [LARGE SCALE GENOMIC DNA]</scope>
    <source>
        <strain evidence="8 9">CBS 120377</strain>
    </source>
</reference>
<keyword evidence="4 7" id="KW-0560">Oxidoreductase</keyword>
<organism evidence="8 9">
    <name type="scientific">Mollisia scopiformis</name>
    <name type="common">Conifer needle endophyte fungus</name>
    <name type="synonym">Phialocephala scopiformis</name>
    <dbReference type="NCBI Taxonomy" id="149040"/>
    <lineage>
        <taxon>Eukaryota</taxon>
        <taxon>Fungi</taxon>
        <taxon>Dikarya</taxon>
        <taxon>Ascomycota</taxon>
        <taxon>Pezizomycotina</taxon>
        <taxon>Leotiomycetes</taxon>
        <taxon>Helotiales</taxon>
        <taxon>Mollisiaceae</taxon>
        <taxon>Mollisia</taxon>
    </lineage>
</organism>
<dbReference type="RefSeq" id="XP_018066841.1">
    <property type="nucleotide sequence ID" value="XM_018209706.1"/>
</dbReference>
<dbReference type="AlphaFoldDB" id="A0A194WWX7"/>
<evidence type="ECO:0000313" key="8">
    <source>
        <dbReference type="EMBL" id="KUJ12486.1"/>
    </source>
</evidence>
<dbReference type="GeneID" id="28819432"/>
<dbReference type="KEGG" id="psco:LY89DRAFT_592605"/>
<evidence type="ECO:0000313" key="9">
    <source>
        <dbReference type="Proteomes" id="UP000070700"/>
    </source>
</evidence>
<accession>A0A194WWX7</accession>
<dbReference type="PANTHER" id="PTHR24287">
    <property type="entry name" value="P450, PUTATIVE (EUROFUNG)-RELATED"/>
    <property type="match status" value="1"/>
</dbReference>
<evidence type="ECO:0000256" key="4">
    <source>
        <dbReference type="ARBA" id="ARBA00023002"/>
    </source>
</evidence>
<dbReference type="PANTHER" id="PTHR24287:SF18">
    <property type="entry name" value="CYTOCHROME P450 MONOOXYGENASE APDE-RELATED"/>
    <property type="match status" value="1"/>
</dbReference>
<dbReference type="InterPro" id="IPR036396">
    <property type="entry name" value="Cyt_P450_sf"/>
</dbReference>
<dbReference type="InterPro" id="IPR017972">
    <property type="entry name" value="Cyt_P450_CS"/>
</dbReference>
<comment type="cofactor">
    <cofactor evidence="1">
        <name>heme</name>
        <dbReference type="ChEBI" id="CHEBI:30413"/>
    </cofactor>
</comment>
<dbReference type="GO" id="GO:0016705">
    <property type="term" value="F:oxidoreductase activity, acting on paired donors, with incorporation or reduction of molecular oxygen"/>
    <property type="evidence" value="ECO:0007669"/>
    <property type="project" value="InterPro"/>
</dbReference>
<evidence type="ECO:0000256" key="7">
    <source>
        <dbReference type="RuleBase" id="RU000461"/>
    </source>
</evidence>
<evidence type="ECO:0000256" key="3">
    <source>
        <dbReference type="ARBA" id="ARBA00022723"/>
    </source>
</evidence>
<sequence>GSGVSGKYPIPFQPCDEIDMALSMMHTDPEIWGEDAEPFRPERWYGLKQSWDFIPFSGGRRICLAQQNVLTDISYVLTRLMLEFRPCENLDECLEYIEGRVFTPQSKNGIQVALIAAQ</sequence>
<keyword evidence="6 7" id="KW-0503">Monooxygenase</keyword>
<dbReference type="OrthoDB" id="1470350at2759"/>